<dbReference type="InterPro" id="IPR053781">
    <property type="entry name" value="F-box_AtFBL13-like"/>
</dbReference>
<dbReference type="InterPro" id="IPR036047">
    <property type="entry name" value="F-box-like_dom_sf"/>
</dbReference>
<dbReference type="Pfam" id="PF24758">
    <property type="entry name" value="LRR_At5g56370"/>
    <property type="match status" value="1"/>
</dbReference>
<dbReference type="EMBL" id="JAMFTS010000002">
    <property type="protein sequence ID" value="KAJ4801559.1"/>
    <property type="molecule type" value="Genomic_DNA"/>
</dbReference>
<evidence type="ECO:0000313" key="2">
    <source>
        <dbReference type="EMBL" id="KAJ4801559.1"/>
    </source>
</evidence>
<dbReference type="SUPFAM" id="SSF81383">
    <property type="entry name" value="F-box domain"/>
    <property type="match status" value="1"/>
</dbReference>
<evidence type="ECO:0000313" key="3">
    <source>
        <dbReference type="Proteomes" id="UP001140206"/>
    </source>
</evidence>
<dbReference type="PROSITE" id="PS50181">
    <property type="entry name" value="FBOX"/>
    <property type="match status" value="1"/>
</dbReference>
<dbReference type="Gene3D" id="3.80.10.10">
    <property type="entry name" value="Ribonuclease Inhibitor"/>
    <property type="match status" value="2"/>
</dbReference>
<dbReference type="AlphaFoldDB" id="A0AAV8G781"/>
<dbReference type="InterPro" id="IPR055411">
    <property type="entry name" value="LRR_FXL15/At3g58940/PEG3-like"/>
</dbReference>
<reference evidence="2" key="1">
    <citation type="submission" date="2022-08" db="EMBL/GenBank/DDBJ databases">
        <authorList>
            <person name="Marques A."/>
        </authorList>
    </citation>
    <scope>NUCLEOTIDE SEQUENCE</scope>
    <source>
        <strain evidence="2">RhyPub2mFocal</strain>
        <tissue evidence="2">Leaves</tissue>
    </source>
</reference>
<name>A0AAV8G781_9POAL</name>
<dbReference type="CDD" id="cd22160">
    <property type="entry name" value="F-box_AtFBL13-like"/>
    <property type="match status" value="1"/>
</dbReference>
<dbReference type="Pfam" id="PF00646">
    <property type="entry name" value="F-box"/>
    <property type="match status" value="1"/>
</dbReference>
<dbReference type="PANTHER" id="PTHR31639:SF285">
    <property type="entry name" value="OS01G0730200 PROTEIN"/>
    <property type="match status" value="1"/>
</dbReference>
<dbReference type="Gene3D" id="1.20.1280.50">
    <property type="match status" value="1"/>
</dbReference>
<gene>
    <name evidence="2" type="ORF">LUZ62_052805</name>
</gene>
<keyword evidence="3" id="KW-1185">Reference proteome</keyword>
<dbReference type="InterPro" id="IPR032675">
    <property type="entry name" value="LRR_dom_sf"/>
</dbReference>
<dbReference type="Proteomes" id="UP001140206">
    <property type="component" value="Chromosome 2"/>
</dbReference>
<evidence type="ECO:0000259" key="1">
    <source>
        <dbReference type="PROSITE" id="PS50181"/>
    </source>
</evidence>
<comment type="caution">
    <text evidence="2">The sequence shown here is derived from an EMBL/GenBank/DDBJ whole genome shotgun (WGS) entry which is preliminary data.</text>
</comment>
<sequence>MDDPQSQESNVDLNQDYISNLPDDLKHQILIKLPIREVARTSILSRKWKDSWVPIPNLVFTEDSTQSKLTKLVDMVLLVHQGPILKFKLVSEHACNDAIRQWMLVLSRNGIQNLVLKFEGGERCVIPSDFFSCVALKYVYLFNCNINVPQFFQGFNLLRTLCLCSFNLSGFSIEKLVSSCPLLDSLELSNFFQQGCLIIHALNLTFLDLFGEFHDLCLETPKLASATIHLSTIDGDYKELSLGNVRNDSNIIRAIGCLYNIESLDICGEFTEYLGKGHIPEKLPIFFSHLKETFVSIYNSNQDEISAAVCLFCSAPNLKVLHIEFADNECEDVPPVELLWNLKANHDKLFKHLEILNIMFNLQIPESIPLRTAESTLEFAKLVLRRAPVLEKLHLELKYDVAVTFLKMLESFPKLSVKAEFTVSEESDRH</sequence>
<accession>A0AAV8G781</accession>
<dbReference type="SUPFAM" id="SSF52047">
    <property type="entry name" value="RNI-like"/>
    <property type="match status" value="1"/>
</dbReference>
<proteinExistence type="predicted"/>
<organism evidence="2 3">
    <name type="scientific">Rhynchospora pubera</name>
    <dbReference type="NCBI Taxonomy" id="906938"/>
    <lineage>
        <taxon>Eukaryota</taxon>
        <taxon>Viridiplantae</taxon>
        <taxon>Streptophyta</taxon>
        <taxon>Embryophyta</taxon>
        <taxon>Tracheophyta</taxon>
        <taxon>Spermatophyta</taxon>
        <taxon>Magnoliopsida</taxon>
        <taxon>Liliopsida</taxon>
        <taxon>Poales</taxon>
        <taxon>Cyperaceae</taxon>
        <taxon>Cyperoideae</taxon>
        <taxon>Rhynchosporeae</taxon>
        <taxon>Rhynchospora</taxon>
    </lineage>
</organism>
<protein>
    <submittedName>
        <fullName evidence="2">F-box/RNI-like/FBD-like domains-containing protein</fullName>
    </submittedName>
</protein>
<feature type="domain" description="F-box" evidence="1">
    <location>
        <begin position="15"/>
        <end position="69"/>
    </location>
</feature>
<dbReference type="PANTHER" id="PTHR31639">
    <property type="entry name" value="F-BOX PROTEIN-LIKE"/>
    <property type="match status" value="1"/>
</dbReference>
<dbReference type="InterPro" id="IPR001810">
    <property type="entry name" value="F-box_dom"/>
</dbReference>